<gene>
    <name evidence="1" type="ORF">EB796_025105</name>
</gene>
<proteinExistence type="predicted"/>
<keyword evidence="2" id="KW-1185">Reference proteome</keyword>
<dbReference type="AlphaFoldDB" id="A0A7J7ISP0"/>
<evidence type="ECO:0000313" key="2">
    <source>
        <dbReference type="Proteomes" id="UP000593567"/>
    </source>
</evidence>
<protein>
    <submittedName>
        <fullName evidence="1">Uncharacterized protein</fullName>
    </submittedName>
</protein>
<name>A0A7J7ISP0_BUGNE</name>
<organism evidence="1 2">
    <name type="scientific">Bugula neritina</name>
    <name type="common">Brown bryozoan</name>
    <name type="synonym">Sertularia neritina</name>
    <dbReference type="NCBI Taxonomy" id="10212"/>
    <lineage>
        <taxon>Eukaryota</taxon>
        <taxon>Metazoa</taxon>
        <taxon>Spiralia</taxon>
        <taxon>Lophotrochozoa</taxon>
        <taxon>Bryozoa</taxon>
        <taxon>Gymnolaemata</taxon>
        <taxon>Cheilostomatida</taxon>
        <taxon>Flustrina</taxon>
        <taxon>Buguloidea</taxon>
        <taxon>Bugulidae</taxon>
        <taxon>Bugula</taxon>
    </lineage>
</organism>
<sequence>MKIRSQLFKQCLFASSEAPKSIYTSSSTSTSSIRTVTNSHRYYNNIMMQVSSSMMQEISDSYVYLSTHNSIFF</sequence>
<dbReference type="Proteomes" id="UP000593567">
    <property type="component" value="Unassembled WGS sequence"/>
</dbReference>
<dbReference type="EMBL" id="VXIV02003507">
    <property type="protein sequence ID" value="KAF6016587.1"/>
    <property type="molecule type" value="Genomic_DNA"/>
</dbReference>
<reference evidence="1" key="1">
    <citation type="submission" date="2020-06" db="EMBL/GenBank/DDBJ databases">
        <title>Draft genome of Bugula neritina, a colonial animal packing powerful symbionts and potential medicines.</title>
        <authorList>
            <person name="Rayko M."/>
        </authorList>
    </citation>
    <scope>NUCLEOTIDE SEQUENCE [LARGE SCALE GENOMIC DNA]</scope>
    <source>
        <strain evidence="1">Kwan_BN1</strain>
    </source>
</reference>
<comment type="caution">
    <text evidence="1">The sequence shown here is derived from an EMBL/GenBank/DDBJ whole genome shotgun (WGS) entry which is preliminary data.</text>
</comment>
<accession>A0A7J7ISP0</accession>
<evidence type="ECO:0000313" key="1">
    <source>
        <dbReference type="EMBL" id="KAF6016587.1"/>
    </source>
</evidence>